<reference evidence="3" key="1">
    <citation type="submission" date="2016-04" db="EMBL/GenBank/DDBJ databases">
        <authorList>
            <person name="Guldener U."/>
            <person name="Guldener U."/>
        </authorList>
    </citation>
    <scope>NUCLEOTIDE SEQUENCE [LARGE SCALE GENOMIC DNA]</scope>
    <source>
        <strain evidence="3">UB2112</strain>
    </source>
</reference>
<evidence type="ECO:0000313" key="2">
    <source>
        <dbReference type="EMBL" id="SAM58319.1"/>
    </source>
</evidence>
<gene>
    <name evidence="2" type="ORF">UBRO_01210</name>
</gene>
<dbReference type="Proteomes" id="UP000179920">
    <property type="component" value="Chromosome I"/>
</dbReference>
<feature type="signal peptide" evidence="1">
    <location>
        <begin position="1"/>
        <end position="22"/>
    </location>
</feature>
<protein>
    <recommendedName>
        <fullName evidence="4">Mig1 protein</fullName>
    </recommendedName>
</protein>
<evidence type="ECO:0008006" key="4">
    <source>
        <dbReference type="Google" id="ProtNLM"/>
    </source>
</evidence>
<feature type="chain" id="PRO_5009663929" description="Mig1 protein" evidence="1">
    <location>
        <begin position="23"/>
        <end position="148"/>
    </location>
</feature>
<organism evidence="2 3">
    <name type="scientific">Ustilago bromivora</name>
    <dbReference type="NCBI Taxonomy" id="307758"/>
    <lineage>
        <taxon>Eukaryota</taxon>
        <taxon>Fungi</taxon>
        <taxon>Dikarya</taxon>
        <taxon>Basidiomycota</taxon>
        <taxon>Ustilaginomycotina</taxon>
        <taxon>Ustilaginomycetes</taxon>
        <taxon>Ustilaginales</taxon>
        <taxon>Ustilaginaceae</taxon>
        <taxon>Ustilago</taxon>
    </lineage>
</organism>
<evidence type="ECO:0000313" key="3">
    <source>
        <dbReference type="Proteomes" id="UP000179920"/>
    </source>
</evidence>
<keyword evidence="1" id="KW-0732">Signal</keyword>
<sequence length="148" mass="15445">MRSITVNLFGVLLLIASTKAAAAGIDPEARGKNVVVCSIPTCTDLQKISNLARGITFSLCIAPPNSPAPRGVQFAYGSITPDSGFQAQLYDYDPNIVDSYWIKQCNTDPNVKVDCWATPKAGCAKEAAVGGNTVAAPSDAGLMALPNV</sequence>
<name>A0A1K0FUL8_9BASI</name>
<evidence type="ECO:0000256" key="1">
    <source>
        <dbReference type="SAM" id="SignalP"/>
    </source>
</evidence>
<dbReference type="EMBL" id="LT558117">
    <property type="protein sequence ID" value="SAM58319.1"/>
    <property type="molecule type" value="Genomic_DNA"/>
</dbReference>
<accession>A0A1K0FUL8</accession>
<dbReference type="OrthoDB" id="2556287at2759"/>
<proteinExistence type="predicted"/>
<dbReference type="AlphaFoldDB" id="A0A1K0FUL8"/>